<name>A0A9J6ZD09_9BACL</name>
<evidence type="ECO:0000313" key="2">
    <source>
        <dbReference type="EMBL" id="URN94034.1"/>
    </source>
</evidence>
<accession>A0A9J6ZD09</accession>
<feature type="signal peptide" evidence="1">
    <location>
        <begin position="1"/>
        <end position="20"/>
    </location>
</feature>
<evidence type="ECO:0000313" key="3">
    <source>
        <dbReference type="Proteomes" id="UP001056756"/>
    </source>
</evidence>
<dbReference type="Proteomes" id="UP001056756">
    <property type="component" value="Chromosome"/>
</dbReference>
<proteinExistence type="predicted"/>
<evidence type="ECO:0000256" key="1">
    <source>
        <dbReference type="SAM" id="SignalP"/>
    </source>
</evidence>
<gene>
    <name evidence="2" type="ORF">NAG76_19760</name>
</gene>
<protein>
    <submittedName>
        <fullName evidence="2">Uncharacterized protein</fullName>
    </submittedName>
</protein>
<sequence length="173" mass="19661">MKILSLFSLAICFCFSSLLPLEHSYGAPNHYEVDAEAAFIGEDNAIPTQLMLPEQSELANRVQVFDVKKGQVVQTTENNDYFQKNVHQWLSGITGFAPEVSPDLKAKYIVRVPVKPAATLKVGTTKLNVIEVFLFYYEDKEPMLLIFDEAKKPYIFNIHNDVKPFIQYLSIPD</sequence>
<dbReference type="KEGG" id="plig:NAG76_19760"/>
<reference evidence="2" key="1">
    <citation type="submission" date="2022-05" db="EMBL/GenBank/DDBJ databases">
        <title>Novel bacterial taxa in a minimal lignocellulolytic consortium and its capacity to transform plastics disclosed by genome-resolved metagenomics.</title>
        <authorList>
            <person name="Rodriguez C.A.D."/>
            <person name="Diaz-Garcia L."/>
            <person name="Herrera K."/>
            <person name="Tarazona N.A."/>
            <person name="Sproer C."/>
            <person name="Overmann J."/>
            <person name="Jimenez D.J."/>
        </authorList>
    </citation>
    <scope>NUCLEOTIDE SEQUENCE</scope>
    <source>
        <strain evidence="2">MAG5</strain>
    </source>
</reference>
<feature type="chain" id="PRO_5039914212" evidence="1">
    <location>
        <begin position="21"/>
        <end position="173"/>
    </location>
</feature>
<dbReference type="EMBL" id="CP097899">
    <property type="protein sequence ID" value="URN94034.1"/>
    <property type="molecule type" value="Genomic_DNA"/>
</dbReference>
<keyword evidence="1" id="KW-0732">Signal</keyword>
<dbReference type="AlphaFoldDB" id="A0A9J6ZD09"/>
<organism evidence="2 3">
    <name type="scientific">Candidatus Pristimantibacillus lignocellulolyticus</name>
    <dbReference type="NCBI Taxonomy" id="2994561"/>
    <lineage>
        <taxon>Bacteria</taxon>
        <taxon>Bacillati</taxon>
        <taxon>Bacillota</taxon>
        <taxon>Bacilli</taxon>
        <taxon>Bacillales</taxon>
        <taxon>Paenibacillaceae</taxon>
        <taxon>Candidatus Pristimantibacillus</taxon>
    </lineage>
</organism>